<keyword evidence="12" id="KW-0969">Cilium</keyword>
<dbReference type="Proteomes" id="UP000308230">
    <property type="component" value="Unassembled WGS sequence"/>
</dbReference>
<gene>
    <name evidence="12" type="primary">fliM</name>
    <name evidence="12" type="ORF">FCL54_14050</name>
</gene>
<evidence type="ECO:0000256" key="1">
    <source>
        <dbReference type="ARBA" id="ARBA00004117"/>
    </source>
</evidence>
<dbReference type="OrthoDB" id="9806941at2"/>
<comment type="caution">
    <text evidence="12">The sequence shown here is derived from an EMBL/GenBank/DDBJ whole genome shotgun (WGS) entry which is preliminary data.</text>
</comment>
<dbReference type="Pfam" id="PF02154">
    <property type="entry name" value="FliM"/>
    <property type="match status" value="1"/>
</dbReference>
<comment type="similarity">
    <text evidence="3">Belongs to the FliM family.</text>
</comment>
<sequence>MAGMLSEREVDAILASLSTEEETTKYKKVQAYDFKRALRFSQDQIRVLTRIHENYARLMTNYTSAQLRTIVQASIHSVTQSPFDEYVKSIKEKSINSLFTAAPLQGQMVMEVQSNLASVMLDRMLGGQGFSTERSSHLTEIETIVMERLFNKILESFRDAWTSILKMDTELKELEVNPHFLQIVSPNETVIVVNMDVTIGQVTGRIRICLPHVVLEPIMPRLTAHHGLSNQKKERQPEEAEVLQKRVKKTMMEIKAELGRSEINIEEFLNLSAGDVIRLQETIDDPVILKVDRQPKFFGQPGKSKGKMAVQITEVLDGEESDQ</sequence>
<name>A0A5R9F2D4_9BACL</name>
<dbReference type="AlphaFoldDB" id="A0A5R9F2D4"/>
<evidence type="ECO:0000313" key="13">
    <source>
        <dbReference type="Proteomes" id="UP000308230"/>
    </source>
</evidence>
<evidence type="ECO:0000256" key="8">
    <source>
        <dbReference type="ARBA" id="ARBA00023136"/>
    </source>
</evidence>
<dbReference type="PIRSF" id="PIRSF002888">
    <property type="entry name" value="FliM"/>
    <property type="match status" value="1"/>
</dbReference>
<evidence type="ECO:0000259" key="11">
    <source>
        <dbReference type="Pfam" id="PF01052"/>
    </source>
</evidence>
<dbReference type="InterPro" id="IPR001543">
    <property type="entry name" value="FliN-like_C"/>
</dbReference>
<keyword evidence="12" id="KW-0282">Flagellum</keyword>
<evidence type="ECO:0000256" key="7">
    <source>
        <dbReference type="ARBA" id="ARBA00022779"/>
    </source>
</evidence>
<organism evidence="12 13">
    <name type="scientific">Exobacillus caeni</name>
    <dbReference type="NCBI Taxonomy" id="2574798"/>
    <lineage>
        <taxon>Bacteria</taxon>
        <taxon>Bacillati</taxon>
        <taxon>Bacillota</taxon>
        <taxon>Bacilli</taxon>
        <taxon>Bacillales</taxon>
        <taxon>Guptibacillaceae</taxon>
        <taxon>Exobacillus</taxon>
    </lineage>
</organism>
<dbReference type="PRINTS" id="PR00955">
    <property type="entry name" value="FLGMOTORFLIM"/>
</dbReference>
<keyword evidence="12" id="KW-0966">Cell projection</keyword>
<comment type="subcellular location">
    <subcellularLocation>
        <location evidence="1">Bacterial flagellum basal body</location>
    </subcellularLocation>
    <subcellularLocation>
        <location evidence="2">Cell membrane</location>
        <topology evidence="2">Peripheral membrane protein</topology>
    </subcellularLocation>
</comment>
<dbReference type="CDD" id="cd17908">
    <property type="entry name" value="FliM"/>
    <property type="match status" value="1"/>
</dbReference>
<dbReference type="PANTHER" id="PTHR30034">
    <property type="entry name" value="FLAGELLAR MOTOR SWITCH PROTEIN FLIM"/>
    <property type="match status" value="1"/>
</dbReference>
<feature type="domain" description="Flagellar motor switch protein FliN-like C-terminal" evidence="11">
    <location>
        <begin position="246"/>
        <end position="316"/>
    </location>
</feature>
<keyword evidence="13" id="KW-1185">Reference proteome</keyword>
<keyword evidence="9" id="KW-0975">Bacterial flagellum</keyword>
<protein>
    <recommendedName>
        <fullName evidence="4 10">Flagellar motor switch protein FliM</fullName>
    </recommendedName>
</protein>
<dbReference type="GO" id="GO:0003774">
    <property type="term" value="F:cytoskeletal motor activity"/>
    <property type="evidence" value="ECO:0007669"/>
    <property type="project" value="InterPro"/>
</dbReference>
<keyword evidence="8" id="KW-0472">Membrane</keyword>
<evidence type="ECO:0000256" key="2">
    <source>
        <dbReference type="ARBA" id="ARBA00004202"/>
    </source>
</evidence>
<dbReference type="InterPro" id="IPR001689">
    <property type="entry name" value="Flag_FliM"/>
</dbReference>
<dbReference type="NCBIfam" id="TIGR01397">
    <property type="entry name" value="fliM_switch"/>
    <property type="match status" value="1"/>
</dbReference>
<dbReference type="Pfam" id="PF01052">
    <property type="entry name" value="FliMN_C"/>
    <property type="match status" value="1"/>
</dbReference>
<keyword evidence="7" id="KW-0283">Flagellar rotation</keyword>
<evidence type="ECO:0000313" key="12">
    <source>
        <dbReference type="EMBL" id="TLS36640.1"/>
    </source>
</evidence>
<keyword evidence="5" id="KW-1003">Cell membrane</keyword>
<reference evidence="12 13" key="1">
    <citation type="submission" date="2019-04" db="EMBL/GenBank/DDBJ databases">
        <title>Bacillus caeni sp. nov., a bacterium isolated from mangrove sediment.</title>
        <authorList>
            <person name="Huang H."/>
            <person name="Mo K."/>
            <person name="Hu Y."/>
        </authorList>
    </citation>
    <scope>NUCLEOTIDE SEQUENCE [LARGE SCALE GENOMIC DNA]</scope>
    <source>
        <strain evidence="12 13">HB172195</strain>
    </source>
</reference>
<evidence type="ECO:0000256" key="3">
    <source>
        <dbReference type="ARBA" id="ARBA00011049"/>
    </source>
</evidence>
<evidence type="ECO:0000256" key="10">
    <source>
        <dbReference type="NCBIfam" id="TIGR01397"/>
    </source>
</evidence>
<evidence type="ECO:0000256" key="5">
    <source>
        <dbReference type="ARBA" id="ARBA00022475"/>
    </source>
</evidence>
<dbReference type="PANTHER" id="PTHR30034:SF6">
    <property type="entry name" value="YOP PROTEINS TRANSLOCATION PROTEIN Q"/>
    <property type="match status" value="1"/>
</dbReference>
<dbReference type="GO" id="GO:0005886">
    <property type="term" value="C:plasma membrane"/>
    <property type="evidence" value="ECO:0007669"/>
    <property type="project" value="UniProtKB-SubCell"/>
</dbReference>
<evidence type="ECO:0000256" key="6">
    <source>
        <dbReference type="ARBA" id="ARBA00022500"/>
    </source>
</evidence>
<dbReference type="GO" id="GO:0071978">
    <property type="term" value="P:bacterial-type flagellum-dependent swarming motility"/>
    <property type="evidence" value="ECO:0007669"/>
    <property type="project" value="TreeGrafter"/>
</dbReference>
<dbReference type="GO" id="GO:0009425">
    <property type="term" value="C:bacterial-type flagellum basal body"/>
    <property type="evidence" value="ECO:0007669"/>
    <property type="project" value="UniProtKB-SubCell"/>
</dbReference>
<dbReference type="Gene3D" id="3.40.1550.10">
    <property type="entry name" value="CheC-like"/>
    <property type="match status" value="1"/>
</dbReference>
<accession>A0A5R9F2D4</accession>
<proteinExistence type="inferred from homology"/>
<dbReference type="GO" id="GO:0050918">
    <property type="term" value="P:positive chemotaxis"/>
    <property type="evidence" value="ECO:0007669"/>
    <property type="project" value="TreeGrafter"/>
</dbReference>
<dbReference type="SUPFAM" id="SSF101801">
    <property type="entry name" value="Surface presentation of antigens (SPOA)"/>
    <property type="match status" value="1"/>
</dbReference>
<dbReference type="SUPFAM" id="SSF103039">
    <property type="entry name" value="CheC-like"/>
    <property type="match status" value="1"/>
</dbReference>
<evidence type="ECO:0000256" key="9">
    <source>
        <dbReference type="ARBA" id="ARBA00023143"/>
    </source>
</evidence>
<keyword evidence="6" id="KW-0145">Chemotaxis</keyword>
<evidence type="ECO:0000256" key="4">
    <source>
        <dbReference type="ARBA" id="ARBA00021898"/>
    </source>
</evidence>
<dbReference type="EMBL" id="SWLG01000009">
    <property type="protein sequence ID" value="TLS36640.1"/>
    <property type="molecule type" value="Genomic_DNA"/>
</dbReference>
<dbReference type="Gene3D" id="2.30.330.10">
    <property type="entry name" value="SpoA-like"/>
    <property type="match status" value="1"/>
</dbReference>
<dbReference type="InterPro" id="IPR036429">
    <property type="entry name" value="SpoA-like_sf"/>
</dbReference>
<dbReference type="InterPro" id="IPR028976">
    <property type="entry name" value="CheC-like_sf"/>
</dbReference>